<dbReference type="InterPro" id="IPR029063">
    <property type="entry name" value="SAM-dependent_MTases_sf"/>
</dbReference>
<dbReference type="Proteomes" id="UP000237819">
    <property type="component" value="Unassembled WGS sequence"/>
</dbReference>
<dbReference type="SUPFAM" id="SSF52540">
    <property type="entry name" value="P-loop containing nucleoside triphosphate hydrolases"/>
    <property type="match status" value="1"/>
</dbReference>
<evidence type="ECO:0000313" key="2">
    <source>
        <dbReference type="Proteomes" id="UP000237819"/>
    </source>
</evidence>
<dbReference type="InterPro" id="IPR027417">
    <property type="entry name" value="P-loop_NTPase"/>
</dbReference>
<gene>
    <name evidence="1" type="ORF">C5Y93_11750</name>
</gene>
<dbReference type="OrthoDB" id="288532at2"/>
<evidence type="ECO:0000313" key="1">
    <source>
        <dbReference type="EMBL" id="PQO45919.1"/>
    </source>
</evidence>
<proteinExistence type="predicted"/>
<dbReference type="RefSeq" id="WP_105335619.1">
    <property type="nucleotide sequence ID" value="NZ_PUHZ01000012.1"/>
</dbReference>
<protein>
    <recommendedName>
        <fullName evidence="3">Methyltransferase domain-containing protein</fullName>
    </recommendedName>
</protein>
<name>A0A2S8GNC4_9BACT</name>
<dbReference type="AlphaFoldDB" id="A0A2S8GNC4"/>
<reference evidence="1 2" key="1">
    <citation type="submission" date="2018-02" db="EMBL/GenBank/DDBJ databases">
        <title>Comparative genomes isolates from brazilian mangrove.</title>
        <authorList>
            <person name="Araujo J.E."/>
            <person name="Taketani R.G."/>
            <person name="Silva M.C.P."/>
            <person name="Loureco M.V."/>
            <person name="Andreote F.D."/>
        </authorList>
    </citation>
    <scope>NUCLEOTIDE SEQUENCE [LARGE SCALE GENOMIC DNA]</scope>
    <source>
        <strain evidence="1 2">Nap-Phe MGV</strain>
    </source>
</reference>
<organism evidence="1 2">
    <name type="scientific">Blastopirellula marina</name>
    <dbReference type="NCBI Taxonomy" id="124"/>
    <lineage>
        <taxon>Bacteria</taxon>
        <taxon>Pseudomonadati</taxon>
        <taxon>Planctomycetota</taxon>
        <taxon>Planctomycetia</taxon>
        <taxon>Pirellulales</taxon>
        <taxon>Pirellulaceae</taxon>
        <taxon>Blastopirellula</taxon>
    </lineage>
</organism>
<dbReference type="Gene3D" id="3.40.50.150">
    <property type="entry name" value="Vaccinia Virus protein VP39"/>
    <property type="match status" value="1"/>
</dbReference>
<evidence type="ECO:0008006" key="3">
    <source>
        <dbReference type="Google" id="ProtNLM"/>
    </source>
</evidence>
<comment type="caution">
    <text evidence="1">The sequence shown here is derived from an EMBL/GenBank/DDBJ whole genome shotgun (WGS) entry which is preliminary data.</text>
</comment>
<accession>A0A2S8GNC4</accession>
<dbReference type="EMBL" id="PUHZ01000012">
    <property type="protein sequence ID" value="PQO45919.1"/>
    <property type="molecule type" value="Genomic_DNA"/>
</dbReference>
<dbReference type="SUPFAM" id="SSF53335">
    <property type="entry name" value="S-adenosyl-L-methionine-dependent methyltransferases"/>
    <property type="match status" value="1"/>
</dbReference>
<sequence length="492" mass="54149">MPEPKNKSQVVLTLTSGRSGTNYLAAKLKKATRAVVLHEPAPDFCDAMRSAINDLDAGRQFVRAHKLPAIQSHWPRDYVETSHLAAKGFVLPLLLEGIRLNAIVLRRDPIDVALSLQAIGTVPGKSDLGNRYLSLPSDINSLPISEWESLTDLQRCMWYALDSNQRAQECADLITEFGGIVRTLDFTQIPQTLSVMQIARQLQLKLAFPVTAFSPVWGQKNRKADSRKELDVTRQEAAAQFDRVVQLTEHAKAMKALAAERSARDFLKSGFGVTDVRSFIPSDDLRHICETYAKYVLNVSTANMAASLETSLLLFALHMAQKPEVCVDLGSGFSSFVLRYAAQKHGGAVISVDDSAEWLGRTGRFLNECGLASDNLLEFERFRSSTKESFPLVFHDLGSFATRIESLEFVTKLRADGGVLILDDAHREALRHAANYVVGGRNESIYDFRSLSSDSYGRYPWIVGDGVSAELSSPEALDIPDAASVLAANLGS</sequence>